<proteinExistence type="predicted"/>
<name>A0A9P8NUC7_9ASCO</name>
<sequence length="130" mass="14267">MENTHMIQAISSEITPTLTFIVNIGVKPLYSSAMMTGSVLSIKTRPPQSRQKDVRSSVNGLVGWNDWLFGKKIISRKVTNRTTEPYVKSEPHCTWTLVDSSEACWCCDISSPVQKIVKAGNGLGLNPGVT</sequence>
<organism evidence="1 2">
    <name type="scientific">Ogataea polymorpha</name>
    <dbReference type="NCBI Taxonomy" id="460523"/>
    <lineage>
        <taxon>Eukaryota</taxon>
        <taxon>Fungi</taxon>
        <taxon>Dikarya</taxon>
        <taxon>Ascomycota</taxon>
        <taxon>Saccharomycotina</taxon>
        <taxon>Pichiomycetes</taxon>
        <taxon>Pichiales</taxon>
        <taxon>Pichiaceae</taxon>
        <taxon>Ogataea</taxon>
    </lineage>
</organism>
<dbReference type="EMBL" id="JAEUBD010001540">
    <property type="protein sequence ID" value="KAH3659396.1"/>
    <property type="molecule type" value="Genomic_DNA"/>
</dbReference>
<gene>
    <name evidence="1" type="ORF">OGATHE_006280</name>
</gene>
<evidence type="ECO:0000313" key="2">
    <source>
        <dbReference type="Proteomes" id="UP000788993"/>
    </source>
</evidence>
<dbReference type="AlphaFoldDB" id="A0A9P8NUC7"/>
<comment type="caution">
    <text evidence="1">The sequence shown here is derived from an EMBL/GenBank/DDBJ whole genome shotgun (WGS) entry which is preliminary data.</text>
</comment>
<protein>
    <submittedName>
        <fullName evidence="1">Uncharacterized protein</fullName>
    </submittedName>
</protein>
<accession>A0A9P8NUC7</accession>
<reference evidence="1" key="1">
    <citation type="journal article" date="2021" name="Open Biol.">
        <title>Shared evolutionary footprints suggest mitochondrial oxidative damage underlies multiple complex I losses in fungi.</title>
        <authorList>
            <person name="Schikora-Tamarit M.A."/>
            <person name="Marcet-Houben M."/>
            <person name="Nosek J."/>
            <person name="Gabaldon T."/>
        </authorList>
    </citation>
    <scope>NUCLEOTIDE SEQUENCE</scope>
    <source>
        <strain evidence="1">NCAIM Y.01608</strain>
    </source>
</reference>
<keyword evidence="2" id="KW-1185">Reference proteome</keyword>
<dbReference type="Proteomes" id="UP000788993">
    <property type="component" value="Unassembled WGS sequence"/>
</dbReference>
<evidence type="ECO:0000313" key="1">
    <source>
        <dbReference type="EMBL" id="KAH3659396.1"/>
    </source>
</evidence>
<reference evidence="1" key="2">
    <citation type="submission" date="2021-01" db="EMBL/GenBank/DDBJ databases">
        <authorList>
            <person name="Schikora-Tamarit M.A."/>
        </authorList>
    </citation>
    <scope>NUCLEOTIDE SEQUENCE</scope>
    <source>
        <strain evidence="1">NCAIM Y.01608</strain>
    </source>
</reference>